<keyword evidence="2" id="KW-0812">Transmembrane</keyword>
<feature type="compositionally biased region" description="Polar residues" evidence="1">
    <location>
        <begin position="35"/>
        <end position="65"/>
    </location>
</feature>
<name>A0A377AF26_ECOLX</name>
<dbReference type="InterPro" id="IPR022639">
    <property type="entry name" value="Transloc_intimin_rcpt_C"/>
</dbReference>
<dbReference type="Proteomes" id="UP000255543">
    <property type="component" value="Unassembled WGS sequence"/>
</dbReference>
<dbReference type="PRINTS" id="PR01370">
    <property type="entry name" value="TRNSINTIMINR"/>
</dbReference>
<keyword evidence="4" id="KW-0675">Receptor</keyword>
<evidence type="ECO:0000256" key="2">
    <source>
        <dbReference type="SAM" id="Phobius"/>
    </source>
</evidence>
<organism evidence="4 5">
    <name type="scientific">Escherichia coli</name>
    <dbReference type="NCBI Taxonomy" id="562"/>
    <lineage>
        <taxon>Bacteria</taxon>
        <taxon>Pseudomonadati</taxon>
        <taxon>Pseudomonadota</taxon>
        <taxon>Gammaproteobacteria</taxon>
        <taxon>Enterobacterales</taxon>
        <taxon>Enterobacteriaceae</taxon>
        <taxon>Escherichia</taxon>
    </lineage>
</organism>
<keyword evidence="2" id="KW-1133">Transmembrane helix</keyword>
<evidence type="ECO:0000259" key="3">
    <source>
        <dbReference type="Pfam" id="PF07489"/>
    </source>
</evidence>
<gene>
    <name evidence="4" type="primary">tir_3</name>
    <name evidence="4" type="ORF">NCTC8179_06358</name>
</gene>
<dbReference type="Pfam" id="PF07489">
    <property type="entry name" value="Tir_receptor_C"/>
    <property type="match status" value="1"/>
</dbReference>
<dbReference type="EMBL" id="UGEB01000001">
    <property type="protein sequence ID" value="STL07043.1"/>
    <property type="molecule type" value="Genomic_DNA"/>
</dbReference>
<accession>A0A377AF26</accession>
<evidence type="ECO:0000313" key="5">
    <source>
        <dbReference type="Proteomes" id="UP000255543"/>
    </source>
</evidence>
<evidence type="ECO:0000313" key="4">
    <source>
        <dbReference type="EMBL" id="STL07043.1"/>
    </source>
</evidence>
<feature type="transmembrane region" description="Helical" evidence="2">
    <location>
        <begin position="6"/>
        <end position="29"/>
    </location>
</feature>
<protein>
    <submittedName>
        <fullName evidence="4">Translocated intimin receptor Tir</fullName>
    </submittedName>
</protein>
<reference evidence="4 5" key="1">
    <citation type="submission" date="2018-06" db="EMBL/GenBank/DDBJ databases">
        <authorList>
            <consortium name="Pathogen Informatics"/>
            <person name="Doyle S."/>
        </authorList>
    </citation>
    <scope>NUCLEOTIDE SEQUENCE [LARGE SCALE GENOMIC DNA]</scope>
    <source>
        <strain evidence="4 5">NCTC8179</strain>
    </source>
</reference>
<keyword evidence="2" id="KW-0472">Membrane</keyword>
<feature type="domain" description="Translocated intimin receptor C-terminal" evidence="3">
    <location>
        <begin position="1"/>
        <end position="192"/>
    </location>
</feature>
<proteinExistence type="predicted"/>
<dbReference type="AlphaFoldDB" id="A0A377AF26"/>
<dbReference type="InterPro" id="IPR022638">
    <property type="entry name" value="Transloc_intimin_rcpt"/>
</dbReference>
<evidence type="ECO:0000256" key="1">
    <source>
        <dbReference type="SAM" id="MobiDB-lite"/>
    </source>
</evidence>
<sequence>MSLSSGVGYGISGALILGGGIGAGVTAALHRKNQPAEQTITTRTVVDNQPTNNASAQGNTDTSGPEESPASRRNSNASLASNGSDTSSTGTVENPYADVGMPRNDSLARISEEPIYDEVAADPNYSVIQHFSGNSPVTGRLVGTPGQGIQSTYALLASSGGLRLGMGGLTGGGESAVSTANAAPTPGPARFV</sequence>
<feature type="compositionally biased region" description="Low complexity" evidence="1">
    <location>
        <begin position="71"/>
        <end position="84"/>
    </location>
</feature>
<feature type="region of interest" description="Disordered" evidence="1">
    <location>
        <begin position="34"/>
        <end position="103"/>
    </location>
</feature>